<comment type="subcellular location">
    <subcellularLocation>
        <location evidence="1">Cytoplasm</location>
        <location evidence="1">Cytoskeleton</location>
        <location evidence="1">Cilium axoneme</location>
    </subcellularLocation>
</comment>
<feature type="domain" description="F-box" evidence="3">
    <location>
        <begin position="10"/>
        <end position="58"/>
    </location>
</feature>
<reference evidence="4 5" key="1">
    <citation type="journal article" date="2018" name="Plant J.">
        <title>Genome sequences of Chlorella sorokiniana UTEX 1602 and Micractinium conductrix SAG 241.80: implications to maltose excretion by a green alga.</title>
        <authorList>
            <person name="Arriola M.B."/>
            <person name="Velmurugan N."/>
            <person name="Zhang Y."/>
            <person name="Plunkett M.H."/>
            <person name="Hondzo H."/>
            <person name="Barney B.M."/>
        </authorList>
    </citation>
    <scope>NUCLEOTIDE SEQUENCE [LARGE SCALE GENOMIC DNA]</scope>
    <source>
        <strain evidence="4 5">SAG 241.80</strain>
    </source>
</reference>
<dbReference type="SUPFAM" id="SSF81383">
    <property type="entry name" value="F-box domain"/>
    <property type="match status" value="1"/>
</dbReference>
<evidence type="ECO:0000256" key="2">
    <source>
        <dbReference type="SAM" id="MobiDB-lite"/>
    </source>
</evidence>
<organism evidence="4 5">
    <name type="scientific">Micractinium conductrix</name>
    <dbReference type="NCBI Taxonomy" id="554055"/>
    <lineage>
        <taxon>Eukaryota</taxon>
        <taxon>Viridiplantae</taxon>
        <taxon>Chlorophyta</taxon>
        <taxon>core chlorophytes</taxon>
        <taxon>Trebouxiophyceae</taxon>
        <taxon>Chlorellales</taxon>
        <taxon>Chlorellaceae</taxon>
        <taxon>Chlorella clade</taxon>
        <taxon>Micractinium</taxon>
    </lineage>
</organism>
<dbReference type="InterPro" id="IPR050715">
    <property type="entry name" value="LRR-SigEffector_domain"/>
</dbReference>
<feature type="compositionally biased region" description="Basic and acidic residues" evidence="2">
    <location>
        <begin position="493"/>
        <end position="504"/>
    </location>
</feature>
<dbReference type="InterPro" id="IPR036047">
    <property type="entry name" value="F-box-like_dom_sf"/>
</dbReference>
<name>A0A2P6VQX5_9CHLO</name>
<dbReference type="SUPFAM" id="SSF52047">
    <property type="entry name" value="RNI-like"/>
    <property type="match status" value="1"/>
</dbReference>
<keyword evidence="5" id="KW-1185">Reference proteome</keyword>
<gene>
    <name evidence="4" type="primary">g783</name>
    <name evidence="4" type="ORF">C2E20_0783</name>
</gene>
<feature type="compositionally biased region" description="Low complexity" evidence="2">
    <location>
        <begin position="577"/>
        <end position="598"/>
    </location>
</feature>
<evidence type="ECO:0000313" key="5">
    <source>
        <dbReference type="Proteomes" id="UP000239649"/>
    </source>
</evidence>
<evidence type="ECO:0000259" key="3">
    <source>
        <dbReference type="PROSITE" id="PS50181"/>
    </source>
</evidence>
<dbReference type="Proteomes" id="UP000239649">
    <property type="component" value="Unassembled WGS sequence"/>
</dbReference>
<dbReference type="AlphaFoldDB" id="A0A2P6VQX5"/>
<dbReference type="PANTHER" id="PTHR45752:SF187">
    <property type="entry name" value="LEUCINE-RICH REPEAT AND IQ DOMAIN-CONTAINING PROTEIN 4"/>
    <property type="match status" value="1"/>
</dbReference>
<feature type="region of interest" description="Disordered" evidence="2">
    <location>
        <begin position="485"/>
        <end position="508"/>
    </location>
</feature>
<proteinExistence type="predicted"/>
<dbReference type="PROSITE" id="PS50181">
    <property type="entry name" value="FBOX"/>
    <property type="match status" value="1"/>
</dbReference>
<dbReference type="Gene3D" id="3.80.10.10">
    <property type="entry name" value="Ribonuclease Inhibitor"/>
    <property type="match status" value="1"/>
</dbReference>
<dbReference type="InterPro" id="IPR001810">
    <property type="entry name" value="F-box_dom"/>
</dbReference>
<dbReference type="OrthoDB" id="515304at2759"/>
<feature type="region of interest" description="Disordered" evidence="2">
    <location>
        <begin position="568"/>
        <end position="598"/>
    </location>
</feature>
<sequence>MAGARPATPPLHVHALPDHLLVGMLYHLDVPESFRAVPLVCRRWAHLATTTPQLLSSLSARIGGMHALSKLQALEQAAGAGALAEQARRPGVAPMALLPAGPAVLCSSLQELHVELRGDISLPLGDWTAALPRLRSLHLSSEREVPLLSRTLGCLTALEGLQLQGMLTVAAAATLPASLTRLHLGELQGVVLPPQIGRLTRLHSLSISAASIAGSGYDVLRALPSLQRLALLSNRYLPASLSRLTQLQALHLEQTPMQADSTLAAWDEALSPLTQLTHLEMCPFPHKREVMLHLPAALTRLCRLQRFAYHGCQFHGSKEFADLMLPGGAWLAGLRCLWLPAAIFKASWHLLEATPRLEVLGVCCTEDAGSIDDVDLPLDGEAARAALRCAAAHPAVRRLCLEVAVCQAQAFGAATAQRRSRVVRVAAVQQQEAAPVAAPLRFLAAGLAAAAVATCGSPAEAGVVLVQPEVKNFVNNTAPAPKAAKAANGAAPAKKEAASKKAEESGAPGGAFESIRPLALPLALLAVGGAGFAASKADPEFAELMAGEWSLKDSSNYAGYETAPGLKDTPFFGGSNTAGAKPAAKAKTQKGGTTSKKA</sequence>
<accession>A0A2P6VQX5</accession>
<dbReference type="GO" id="GO:0005930">
    <property type="term" value="C:axoneme"/>
    <property type="evidence" value="ECO:0007669"/>
    <property type="project" value="UniProtKB-SubCell"/>
</dbReference>
<evidence type="ECO:0000313" key="4">
    <source>
        <dbReference type="EMBL" id="PSC76503.1"/>
    </source>
</evidence>
<evidence type="ECO:0000256" key="1">
    <source>
        <dbReference type="ARBA" id="ARBA00004430"/>
    </source>
</evidence>
<dbReference type="Gene3D" id="1.20.1280.50">
    <property type="match status" value="1"/>
</dbReference>
<dbReference type="PANTHER" id="PTHR45752">
    <property type="entry name" value="LEUCINE-RICH REPEAT-CONTAINING"/>
    <property type="match status" value="1"/>
</dbReference>
<dbReference type="EMBL" id="LHPF02000001">
    <property type="protein sequence ID" value="PSC76503.1"/>
    <property type="molecule type" value="Genomic_DNA"/>
</dbReference>
<dbReference type="InterPro" id="IPR032675">
    <property type="entry name" value="LRR_dom_sf"/>
</dbReference>
<comment type="caution">
    <text evidence="4">The sequence shown here is derived from an EMBL/GenBank/DDBJ whole genome shotgun (WGS) entry which is preliminary data.</text>
</comment>
<protein>
    <submittedName>
        <fullName evidence="4">Leucine rich repeat isoform A</fullName>
    </submittedName>
</protein>